<keyword evidence="9" id="KW-1185">Reference proteome</keyword>
<evidence type="ECO:0000313" key="8">
    <source>
        <dbReference type="EMBL" id="EGG15455.1"/>
    </source>
</evidence>
<evidence type="ECO:0000313" key="9">
    <source>
        <dbReference type="Proteomes" id="UP000007797"/>
    </source>
</evidence>
<keyword evidence="3" id="KW-0430">Lectin</keyword>
<evidence type="ECO:0000256" key="5">
    <source>
        <dbReference type="SAM" id="MobiDB-lite"/>
    </source>
</evidence>
<dbReference type="InterPro" id="IPR046773">
    <property type="entry name" value="DOCKER_Lobe_C"/>
</dbReference>
<evidence type="ECO:0000256" key="1">
    <source>
        <dbReference type="ARBA" id="ARBA00022553"/>
    </source>
</evidence>
<evidence type="ECO:0000256" key="2">
    <source>
        <dbReference type="ARBA" id="ARBA00022658"/>
    </source>
</evidence>
<dbReference type="InterPro" id="IPR046770">
    <property type="entry name" value="DOCKER_Lobe_B"/>
</dbReference>
<dbReference type="GO" id="GO:0046847">
    <property type="term" value="P:filopodium assembly"/>
    <property type="evidence" value="ECO:0007669"/>
    <property type="project" value="EnsemblProtists"/>
</dbReference>
<dbReference type="SUPFAM" id="SSF48371">
    <property type="entry name" value="ARM repeat"/>
    <property type="match status" value="1"/>
</dbReference>
<feature type="compositionally biased region" description="Low complexity" evidence="5">
    <location>
        <begin position="1454"/>
        <end position="1472"/>
    </location>
</feature>
<dbReference type="InterPro" id="IPR043162">
    <property type="entry name" value="DOCK_C_lobe_C"/>
</dbReference>
<dbReference type="Pfam" id="PF06920">
    <property type="entry name" value="DHR-2_Lobe_A"/>
    <property type="match status" value="1"/>
</dbReference>
<feature type="region of interest" description="Disordered" evidence="5">
    <location>
        <begin position="1112"/>
        <end position="1163"/>
    </location>
</feature>
<evidence type="ECO:0000259" key="7">
    <source>
        <dbReference type="PROSITE" id="PS51651"/>
    </source>
</evidence>
<dbReference type="Gene3D" id="1.25.40.410">
    <property type="match status" value="1"/>
</dbReference>
<evidence type="ECO:0000256" key="4">
    <source>
        <dbReference type="PROSITE-ProRule" id="PRU00983"/>
    </source>
</evidence>
<dbReference type="Gene3D" id="1.20.58.740">
    <property type="match status" value="1"/>
</dbReference>
<accession>F4Q9T6</accession>
<feature type="region of interest" description="Disordered" evidence="5">
    <location>
        <begin position="1185"/>
        <end position="1238"/>
    </location>
</feature>
<dbReference type="PROSITE" id="PS51651">
    <property type="entry name" value="DOCKER"/>
    <property type="match status" value="1"/>
</dbReference>
<feature type="compositionally biased region" description="Polar residues" evidence="5">
    <location>
        <begin position="15"/>
        <end position="33"/>
    </location>
</feature>
<dbReference type="InterPro" id="IPR056573">
    <property type="entry name" value="Lectin_L-type_dom"/>
</dbReference>
<feature type="compositionally biased region" description="Low complexity" evidence="5">
    <location>
        <begin position="1"/>
        <end position="14"/>
    </location>
</feature>
<dbReference type="InterPro" id="IPR046769">
    <property type="entry name" value="DOCKER_Lobe_A"/>
</dbReference>
<dbReference type="GO" id="GO:0005829">
    <property type="term" value="C:cytosol"/>
    <property type="evidence" value="ECO:0007669"/>
    <property type="project" value="EnsemblProtists"/>
</dbReference>
<dbReference type="GO" id="GO:0043327">
    <property type="term" value="P:chemotaxis to cAMP"/>
    <property type="evidence" value="ECO:0007669"/>
    <property type="project" value="EnsemblProtists"/>
</dbReference>
<feature type="compositionally biased region" description="Low complexity" evidence="5">
    <location>
        <begin position="1190"/>
        <end position="1206"/>
    </location>
</feature>
<proteinExistence type="inferred from homology"/>
<dbReference type="OrthoDB" id="47328at2759"/>
<comment type="similarity">
    <text evidence="4">Belongs to the DOCK family.</text>
</comment>
<dbReference type="InterPro" id="IPR035892">
    <property type="entry name" value="C2_domain_sf"/>
</dbReference>
<dbReference type="CDD" id="cd01951">
    <property type="entry name" value="lectin_L-type"/>
    <property type="match status" value="1"/>
</dbReference>
<dbReference type="OMA" id="TFYHLGC"/>
<dbReference type="InterPro" id="IPR027007">
    <property type="entry name" value="C2_DOCK-type_domain"/>
</dbReference>
<dbReference type="Pfam" id="PF20421">
    <property type="entry name" value="DHR-2_Lobe_C"/>
    <property type="match status" value="1"/>
</dbReference>
<dbReference type="Pfam" id="PF20422">
    <property type="entry name" value="DHR-2_Lobe_B"/>
    <property type="match status" value="1"/>
</dbReference>
<gene>
    <name evidence="8" type="primary">zizB</name>
    <name evidence="8" type="ORF">DFA_10294</name>
</gene>
<feature type="compositionally biased region" description="Low complexity" evidence="5">
    <location>
        <begin position="53"/>
        <end position="74"/>
    </location>
</feature>
<dbReference type="Pfam" id="PF14429">
    <property type="entry name" value="DOCK-C2"/>
    <property type="match status" value="1"/>
</dbReference>
<dbReference type="Pfam" id="PF00139">
    <property type="entry name" value="Lectin_legB"/>
    <property type="match status" value="1"/>
</dbReference>
<feature type="compositionally biased region" description="Low complexity" evidence="5">
    <location>
        <begin position="1116"/>
        <end position="1134"/>
    </location>
</feature>
<dbReference type="InterPro" id="IPR026791">
    <property type="entry name" value="DOCK"/>
</dbReference>
<sequence length="2230" mass="253625">MSTPISSSTSTSSSGINGKQSTSSNSLNGSGAKQQQQQQPLGASTTPQSAPLSVISVSSSPKPTNNSNSNSNSNPPTPSSPMPGNVATPNHHAHGAISDDSGSGIPANAKTNRLRVDYKFDEYEDHFFAKAIINDPLKISLIPDLLTIHSEKRQTKIIGSNIPIDLVPTNLPTGIQDSLKVFSQEWTVINREAFPTPSSGVIPLKPLQVQSYECDDEYEAGTPADAVKECNRELIDHSQTSLPDPKILDAVKNNRLPLFQTYFADELQPIEPPKIPRPLTENPSFQFQVECNEFKTLIGDIEPFFGRMFLFDANAEESKNQVISEIFHFDFNNHLDLLPKSTDIEQACRVKKAIFSVNRPSTHVYLIICIDKVMRGDPEETTKIYLTNPGKPKEIQKFQQEVRESIPKMGTFKQPFVWGYLELFDQNNQFLYNTPDVAVKVQNLTRTKGDLYNFVTKPEKKQNNWCECSIKVSSGEQLKTGAQDTRIDYLLRPVYYPIPSDQTPMSREIMTFDNPSEPNMDMGISYSNVLYFYPKSVNLNNFKSDKGSSARNIFLEVKLLEDDTNVNNSGLRSIYGQSSQPLLTRRFYSTVGYHNRKPKFSDEIKINLPANLTPAHHILVTFYHLGCRQSKKGDKPEVCLGHTAIRLFENDQIIVDGKYKKPMATVFPPKYLDMEAKEQTNSKMWVDNKKPVFAFRTRTISTLYPQDPILSYILREGADSDQNQLIEYLKKIGDVPNMLKLNFFPSLSRVLFKCIASLSKELQKNAFIALLTLVDAISRELKQDDRLLSYCNYIFNNSSSSNQLYEALVQTWISILETKDDKICVLSLQYSWFLFNITRKSMIIDIDIKGLIKNGRNRTSRVSEEFAGKFKYLFELLLIQLKQVYNVKLMIAKSFIVHVSYFIVDLLDVMNRGFIFRLIYSYVTGLDSSNTVMELTELKFTFLRVLASSESFIALNLPSTFVFPDILDIHTHYYKKHVLVGLLLQEVSNIIGANEKEMRLKAILTLREIMSRYDQSDHYNTPVIRERIAALYFPYVMIVVENFDALYKFDQAELKNWLICFIYVVKNLINGTVITDWWKKETQKSKISTFFAILSTSLTLFEYGNDSGPDSAVSNSISASTGSGETGSTTDSPSKGSRKNNKDDQNNKDGKVSIFKKVKGNGGQQINRETAKVLLEQYTNNLSKSDRTYSVSQTSSPVSMPSISTSLNNVPPPLTSHASSMSSSSTSSTASSSNNPNNGFRSFHKSIHLLTSTMEPAVTAEIHSIMHGNLTHEVSMTVLNCLVVYIKENKEPLRSQQHNQADVNSGKFSVSLERIFKIVIQLIKKQQSHTFLRLCFLVLASMSNEFKIALFRNQNTICSELTPEIFKYCTVNHAPNRQYATTLIFLLIQNNLREMGHFSRMKLQSTVSVSKIVSENVKENEVKDFETLYACLDALTRFVKQYCNNNLLKNNNQSMFGSGNSGSGSNPSQQQQPIANQIEELRDRLFGVIRNSVKIQQHGYDPEMKADLYHQLSNTFIESPDLRITWLKSLAGFLQTTGNFEEAAQTFIITAALVDGYLKQLKRFHKNLQVDFGNVSPNVALDLKVLPDPSLLKAVEGEVCQMEDFTEKGFINLLKEAIKVLKRGSFFESCIETYQLLLPTYQKNREWKRQYECYSELVVLCNQMISESTVNQRLFANYYRVAFFGKNLLPEIHEKEYIYKELPSVRLADISERLQNQFRGKFGDDKFHLLPNKPVDRSTLNPDHIYLQIISVEPYLLPEELKERVSTFDQNTNLNKFIFEVPFTKSGKTHGDGITDQWKRKTILTTVSYFPYLKKRLLVCKKDDIELTPIEASIEIIQKKTQALRAELNSALPNTKTLQINLQGCLLLQVNAGPLAICNSFLDAEEFAKHNAEHITRLQESVKEFTFALGSSVKLNHNLTKNVDGGQELQIQLDKGYQNFREKVKQYVKKKKSMDKNNIVSPFIFFYVFRNKYLRQIIFNYIPLFILSPDNVYFINTSFESEKDVHVMVSKVKQYDLDRRLTTPAWDYNLFSCAFRLTPDSQDWNGVLWSRRPITLTRGFKACFTFQINVTKPTGTGDGLAFVIQNAPDKHKTFKKTEGSGMGYNMIPNSLAIEFDTCKLYDDPNNNHISIQTRDKEPNNFRHKYSIGHGSPTSKMDDGIPHDCVIEYDVSSQPSPFFSVSLDGQQVIKQVVYDLNRIGLDPKGRAYVGFTSATGRYTQYHRILHCTIFK</sequence>
<dbReference type="InterPro" id="IPR001220">
    <property type="entry name" value="Legume_lectin_dom"/>
</dbReference>
<dbReference type="PROSITE" id="PS51650">
    <property type="entry name" value="C2_DOCK"/>
    <property type="match status" value="1"/>
</dbReference>
<dbReference type="GO" id="GO:0005938">
    <property type="term" value="C:cell cortex"/>
    <property type="evidence" value="ECO:0007669"/>
    <property type="project" value="EnsemblProtists"/>
</dbReference>
<feature type="region of interest" description="Disordered" evidence="5">
    <location>
        <begin position="1454"/>
        <end position="1473"/>
    </location>
</feature>
<dbReference type="GeneID" id="14867625"/>
<dbReference type="EMBL" id="GL883026">
    <property type="protein sequence ID" value="EGG15455.1"/>
    <property type="molecule type" value="Genomic_DNA"/>
</dbReference>
<dbReference type="SUPFAM" id="SSF49899">
    <property type="entry name" value="Concanavalin A-like lectins/glucanases"/>
    <property type="match status" value="1"/>
</dbReference>
<feature type="domain" description="DOCKER" evidence="7">
    <location>
        <begin position="1514"/>
        <end position="1953"/>
    </location>
</feature>
<evidence type="ECO:0000256" key="3">
    <source>
        <dbReference type="ARBA" id="ARBA00022734"/>
    </source>
</evidence>
<dbReference type="Gene3D" id="2.60.120.200">
    <property type="match status" value="1"/>
</dbReference>
<evidence type="ECO:0000259" key="6">
    <source>
        <dbReference type="PROSITE" id="PS51650"/>
    </source>
</evidence>
<keyword evidence="1" id="KW-0597">Phosphoprotein</keyword>
<dbReference type="GO" id="GO:0048870">
    <property type="term" value="P:cell motility"/>
    <property type="evidence" value="ECO:0007669"/>
    <property type="project" value="EnsemblProtists"/>
</dbReference>
<dbReference type="GO" id="GO:0005085">
    <property type="term" value="F:guanyl-nucleotide exchange factor activity"/>
    <property type="evidence" value="ECO:0007669"/>
    <property type="project" value="UniProtKB-KW"/>
</dbReference>
<dbReference type="Proteomes" id="UP000007797">
    <property type="component" value="Unassembled WGS sequence"/>
</dbReference>
<dbReference type="GO" id="GO:0000281">
    <property type="term" value="P:mitotic cytokinesis"/>
    <property type="evidence" value="ECO:0007669"/>
    <property type="project" value="EnsemblProtists"/>
</dbReference>
<dbReference type="PANTHER" id="PTHR23317:SF80">
    <property type="entry name" value="DOCK FAMILY PROTEIN"/>
    <property type="match status" value="1"/>
</dbReference>
<name>F4Q9T6_CACFS</name>
<reference evidence="9" key="1">
    <citation type="journal article" date="2011" name="Genome Res.">
        <title>Phylogeny-wide analysis of social amoeba genomes highlights ancient origins for complex intercellular communication.</title>
        <authorList>
            <person name="Heidel A.J."/>
            <person name="Lawal H.M."/>
            <person name="Felder M."/>
            <person name="Schilde C."/>
            <person name="Helps N.R."/>
            <person name="Tunggal B."/>
            <person name="Rivero F."/>
            <person name="John U."/>
            <person name="Schleicher M."/>
            <person name="Eichinger L."/>
            <person name="Platzer M."/>
            <person name="Noegel A.A."/>
            <person name="Schaap P."/>
            <person name="Gloeckner G."/>
        </authorList>
    </citation>
    <scope>NUCLEOTIDE SEQUENCE [LARGE SCALE GENOMIC DNA]</scope>
    <source>
        <strain evidence="9">SH3</strain>
    </source>
</reference>
<dbReference type="InterPro" id="IPR016024">
    <property type="entry name" value="ARM-type_fold"/>
</dbReference>
<feature type="compositionally biased region" description="Low complexity" evidence="5">
    <location>
        <begin position="1215"/>
        <end position="1233"/>
    </location>
</feature>
<feature type="region of interest" description="Disordered" evidence="5">
    <location>
        <begin position="1"/>
        <end position="108"/>
    </location>
</feature>
<dbReference type="InterPro" id="IPR013320">
    <property type="entry name" value="ConA-like_dom_sf"/>
</dbReference>
<dbReference type="Gene3D" id="2.60.40.150">
    <property type="entry name" value="C2 domain"/>
    <property type="match status" value="1"/>
</dbReference>
<keyword evidence="2" id="KW-0344">Guanine-nucleotide releasing factor</keyword>
<dbReference type="GO" id="GO:0030587">
    <property type="term" value="P:sorocarp development"/>
    <property type="evidence" value="ECO:0007669"/>
    <property type="project" value="EnsemblProtists"/>
</dbReference>
<protein>
    <submittedName>
        <fullName evidence="8">DOCK family protein</fullName>
    </submittedName>
</protein>
<dbReference type="RefSeq" id="XP_004354197.1">
    <property type="nucleotide sequence ID" value="XM_004354145.1"/>
</dbReference>
<dbReference type="InterPro" id="IPR043161">
    <property type="entry name" value="DOCK_C_lobe_A"/>
</dbReference>
<dbReference type="PANTHER" id="PTHR23317">
    <property type="entry name" value="DEDICATOR OF CYTOKINESIS DOCK"/>
    <property type="match status" value="1"/>
</dbReference>
<dbReference type="KEGG" id="dfa:DFA_10294"/>
<dbReference type="GO" id="GO:0007264">
    <property type="term" value="P:small GTPase-mediated signal transduction"/>
    <property type="evidence" value="ECO:0007669"/>
    <property type="project" value="InterPro"/>
</dbReference>
<feature type="compositionally biased region" description="Basic and acidic residues" evidence="5">
    <location>
        <begin position="1140"/>
        <end position="1151"/>
    </location>
</feature>
<feature type="compositionally biased region" description="Polar residues" evidence="5">
    <location>
        <begin position="40"/>
        <end position="51"/>
    </location>
</feature>
<dbReference type="InterPro" id="IPR027357">
    <property type="entry name" value="DOCKER_dom"/>
</dbReference>
<dbReference type="CDD" id="cd11684">
    <property type="entry name" value="DHR2_DOCK"/>
    <property type="match status" value="1"/>
</dbReference>
<feature type="domain" description="C2 DOCK-type" evidence="6">
    <location>
        <begin position="527"/>
        <end position="700"/>
    </location>
</feature>
<dbReference type="GO" id="GO:0030246">
    <property type="term" value="F:carbohydrate binding"/>
    <property type="evidence" value="ECO:0007669"/>
    <property type="project" value="UniProtKB-KW"/>
</dbReference>
<organism evidence="8 9">
    <name type="scientific">Cavenderia fasciculata</name>
    <name type="common">Slime mold</name>
    <name type="synonym">Dictyostelium fasciculatum</name>
    <dbReference type="NCBI Taxonomy" id="261658"/>
    <lineage>
        <taxon>Eukaryota</taxon>
        <taxon>Amoebozoa</taxon>
        <taxon>Evosea</taxon>
        <taxon>Eumycetozoa</taxon>
        <taxon>Dictyostelia</taxon>
        <taxon>Acytosteliales</taxon>
        <taxon>Cavenderiaceae</taxon>
        <taxon>Cavenderia</taxon>
    </lineage>
</organism>